<feature type="domain" description="Kazal-like" evidence="19">
    <location>
        <begin position="523"/>
        <end position="579"/>
    </location>
</feature>
<feature type="domain" description="Kazal-like" evidence="19">
    <location>
        <begin position="401"/>
        <end position="447"/>
    </location>
</feature>
<dbReference type="PROSITE" id="PS51121">
    <property type="entry name" value="NTA"/>
    <property type="match status" value="1"/>
</dbReference>
<keyword evidence="8" id="KW-0175">Coiled coil</keyword>
<dbReference type="InterPro" id="IPR002350">
    <property type="entry name" value="Kazal_dom"/>
</dbReference>
<evidence type="ECO:0000256" key="4">
    <source>
        <dbReference type="ARBA" id="ARBA00022690"/>
    </source>
</evidence>
<evidence type="ECO:0000259" key="19">
    <source>
        <dbReference type="PROSITE" id="PS51465"/>
    </source>
</evidence>
<evidence type="ECO:0000256" key="12">
    <source>
        <dbReference type="PROSITE-ProRule" id="PRU00122"/>
    </source>
</evidence>
<evidence type="ECO:0000256" key="8">
    <source>
        <dbReference type="ARBA" id="ARBA00023054"/>
    </source>
</evidence>
<evidence type="ECO:0000256" key="3">
    <source>
        <dbReference type="ARBA" id="ARBA00022530"/>
    </source>
</evidence>
<evidence type="ECO:0000256" key="15">
    <source>
        <dbReference type="SAM" id="SignalP"/>
    </source>
</evidence>
<dbReference type="Pfam" id="PF03146">
    <property type="entry name" value="NtA"/>
    <property type="match status" value="1"/>
</dbReference>
<evidence type="ECO:0000256" key="10">
    <source>
        <dbReference type="ARBA" id="ARBA00023180"/>
    </source>
</evidence>
<keyword evidence="7" id="KW-0722">Serine protease inhibitor</keyword>
<feature type="domain" description="Kazal-like" evidence="19">
    <location>
        <begin position="327"/>
        <end position="374"/>
    </location>
</feature>
<dbReference type="PROSITE" id="PS50025">
    <property type="entry name" value="LAM_G_DOMAIN"/>
    <property type="match status" value="2"/>
</dbReference>
<evidence type="ECO:0000256" key="11">
    <source>
        <dbReference type="ARBA" id="ARBA00023292"/>
    </source>
</evidence>
<feature type="disulfide bond" evidence="13">
    <location>
        <begin position="713"/>
        <end position="725"/>
    </location>
</feature>
<accession>A0A085LWZ6</accession>
<feature type="domain" description="NtA" evidence="18">
    <location>
        <begin position="28"/>
        <end position="152"/>
    </location>
</feature>
<dbReference type="InterPro" id="IPR004850">
    <property type="entry name" value="NtA_dom"/>
</dbReference>
<dbReference type="GO" id="GO:0043236">
    <property type="term" value="F:laminin binding"/>
    <property type="evidence" value="ECO:0007669"/>
    <property type="project" value="InterPro"/>
</dbReference>
<dbReference type="EMBL" id="KL363269">
    <property type="protein sequence ID" value="KFD49492.1"/>
    <property type="molecule type" value="Genomic_DNA"/>
</dbReference>
<comment type="subcellular location">
    <subcellularLocation>
        <location evidence="1">Secreted</location>
        <location evidence="1">Extracellular space</location>
        <location evidence="1">Extracellular matrix</location>
    </subcellularLocation>
</comment>
<dbReference type="PANTHER" id="PTHR10913">
    <property type="entry name" value="FOLLISTATIN-RELATED"/>
    <property type="match status" value="1"/>
</dbReference>
<dbReference type="SMART" id="SM00180">
    <property type="entry name" value="EGF_Lam"/>
    <property type="match status" value="2"/>
</dbReference>
<evidence type="ECO:0000256" key="2">
    <source>
        <dbReference type="ARBA" id="ARBA00022525"/>
    </source>
</evidence>
<evidence type="ECO:0000259" key="17">
    <source>
        <dbReference type="PROSITE" id="PS50027"/>
    </source>
</evidence>
<sequence>MSFGNVVTLTLYVGLLAIEVDDLRKPDCRYFRQSNDEEAYRSADVVLSGTVLQINVVPWARVLRAIVRVRRLWKGEWALPKRQPYTDIVVERFDDRRFCSDHIAVKDTKIFFLRKTGATTFLLNSTIVPINLETIDALDAIRLGLKNYTAKKIDKIGCERIRCDFKATCQTNEEDDSPECVCRFECENITKPVCGTDHSTYSNECELYSAQCTRQTSIGILYHQACETVSPCDYANCLYGSRCKEDTVNKTAQCVCPEHCPTQEANATVCGDDGLDYSSACEMDKRSCVLQRPIKLKLTGQCDACTNVTCPEYTVCKVGWDRMPRCRCSDRCSMELKPVCASNNKTYRNVCFMNIESCRLYQELSVLYEGFCKPNYGPCKKLNCAFGQTCSKAVDGRYTCMCQFNCQPVFNPVCGKGGITYDNECQLLKAACEENLVSECARKRCPNGGKCVLRNGKAVCVCPLCNYVYDPVCASNRLTYENECEMRRHACLSQEKLFVLYKGICGGCENMICDYYAQCVSEPTGYAECRCPSVDDCKMDNVTVCGTDGITYPNMCALKLTACKKQAFVMVASKGSCDYCRGKRCDHRGSCSDGNCTCPSHCLRPILKEMVCASDGHLYPSICYMRKAACRKAIVLQAMPLERCNRNSRIVVDNMNGNIPCLCNRLGSLNEVCDKYGKCNCRSHVIGEQCDQCEPGFWGFRLNTGSSVGCIPCNCSSIGSLRNDCEQTSGRCVCKPGVIGLKCEKCLVETESLASDGCQPLPTKLLANYKASHAMSAALKSSPHANSLGKGKTTSNAEQSYSSSRPFTVTYETTKPKDTSSDATDCGKFSQVAEFRGNGYVGVQNVHTVDSQSFQKFNLHFCPRRHDAIILHTVSVNQSGQYDGGDFFSLILIGGRLFVQFNLGAGVTRIGPSWKIAMNKWQRVIVQRNLSSVTLSMNGRSQTVNSPAGLNRLNIHPNIVYFGGVPNDTILPLDAPLYVGFRGFIHEIVLDTNRTIDLLDSKNILHKVRKVDYPICGANSCITNCRCVPANMSFSSNSSDGCSLTTGQLCYFLIAPFVIRVVGLGVSIRLDEKFGGIYHSFSTPPKVDCRPHRFSVSLNTTFLDGTVIVEQLGEGNGDHFVLIRLINGLPTVFVKSAGSTRPLMQSGIFVADGLWHDVTLSRVNEEMELTIDGHATINRVVRLSDNGLCQSGKLLIGAFHSLIGSSTIGRSNVLNGCVRNLQIQGVSVDFVMDSIESIGVPAAC</sequence>
<feature type="domain" description="Laminin G" evidence="16">
    <location>
        <begin position="830"/>
        <end position="1016"/>
    </location>
</feature>
<organism evidence="20 22">
    <name type="scientific">Trichuris suis</name>
    <name type="common">pig whipworm</name>
    <dbReference type="NCBI Taxonomy" id="68888"/>
    <lineage>
        <taxon>Eukaryota</taxon>
        <taxon>Metazoa</taxon>
        <taxon>Ecdysozoa</taxon>
        <taxon>Nematoda</taxon>
        <taxon>Enoplea</taxon>
        <taxon>Dorylaimia</taxon>
        <taxon>Trichinellida</taxon>
        <taxon>Trichuridae</taxon>
        <taxon>Trichuris</taxon>
    </lineage>
</organism>
<keyword evidence="3" id="KW-0272">Extracellular matrix</keyword>
<feature type="domain" description="Kazal-like" evidence="19">
    <location>
        <begin position="461"/>
        <end position="507"/>
    </location>
</feature>
<dbReference type="Pfam" id="PF00053">
    <property type="entry name" value="EGF_laminin"/>
    <property type="match status" value="2"/>
</dbReference>
<dbReference type="PROSITE" id="PS01248">
    <property type="entry name" value="EGF_LAM_1"/>
    <property type="match status" value="1"/>
</dbReference>
<name>A0A085LWZ6_9BILA</name>
<dbReference type="InterPro" id="IPR036058">
    <property type="entry name" value="Kazal_dom_sf"/>
</dbReference>
<protein>
    <recommendedName>
        <fullName evidence="23">Agrin</fullName>
    </recommendedName>
</protein>
<evidence type="ECO:0000313" key="22">
    <source>
        <dbReference type="Proteomes" id="UP000030764"/>
    </source>
</evidence>
<keyword evidence="15" id="KW-0732">Signal</keyword>
<dbReference type="SMART" id="SM00282">
    <property type="entry name" value="LamG"/>
    <property type="match status" value="2"/>
</dbReference>
<feature type="domain" description="Laminin G" evidence="16">
    <location>
        <begin position="1071"/>
        <end position="1244"/>
    </location>
</feature>
<evidence type="ECO:0000256" key="9">
    <source>
        <dbReference type="ARBA" id="ARBA00023157"/>
    </source>
</evidence>
<keyword evidence="5" id="KW-0677">Repeat</keyword>
<keyword evidence="10" id="KW-0325">Glycoprotein</keyword>
<feature type="domain" description="Laminin EGF-like" evidence="17">
    <location>
        <begin position="661"/>
        <end position="712"/>
    </location>
</feature>
<evidence type="ECO:0008006" key="23">
    <source>
        <dbReference type="Google" id="ProtNLM"/>
    </source>
</evidence>
<keyword evidence="22" id="KW-1185">Reference proteome</keyword>
<dbReference type="SUPFAM" id="SSF100895">
    <property type="entry name" value="Kazal-type serine protease inhibitors"/>
    <property type="match status" value="7"/>
</dbReference>
<dbReference type="InterPro" id="IPR003645">
    <property type="entry name" value="Fol_N"/>
</dbReference>
<evidence type="ECO:0000256" key="5">
    <source>
        <dbReference type="ARBA" id="ARBA00022737"/>
    </source>
</evidence>
<keyword evidence="4" id="KW-0646">Protease inhibitor</keyword>
<dbReference type="PROSITE" id="PS51465">
    <property type="entry name" value="KAZAL_2"/>
    <property type="match status" value="7"/>
</dbReference>
<comment type="caution">
    <text evidence="13">Lacks conserved residue(s) required for the propagation of feature annotation.</text>
</comment>
<dbReference type="CDD" id="cd00104">
    <property type="entry name" value="KAZAL_FS"/>
    <property type="match status" value="7"/>
</dbReference>
<dbReference type="SUPFAM" id="SSF57196">
    <property type="entry name" value="EGF/Laminin"/>
    <property type="match status" value="2"/>
</dbReference>
<dbReference type="PANTHER" id="PTHR10913:SF45">
    <property type="entry name" value="FOLLISTATIN, ISOFORM A-RELATED"/>
    <property type="match status" value="1"/>
</dbReference>
<dbReference type="GO" id="GO:0030154">
    <property type="term" value="P:cell differentiation"/>
    <property type="evidence" value="ECO:0007669"/>
    <property type="project" value="UniProtKB-KW"/>
</dbReference>
<dbReference type="InterPro" id="IPR001791">
    <property type="entry name" value="Laminin_G"/>
</dbReference>
<dbReference type="InterPro" id="IPR008993">
    <property type="entry name" value="TIMP-like_OB-fold"/>
</dbReference>
<dbReference type="Proteomes" id="UP000030758">
    <property type="component" value="Unassembled WGS sequence"/>
</dbReference>
<feature type="disulfide bond" evidence="12">
    <location>
        <begin position="1217"/>
        <end position="1244"/>
    </location>
</feature>
<reference evidence="20 22" key="1">
    <citation type="journal article" date="2014" name="Nat. Genet.">
        <title>Genome and transcriptome of the porcine whipworm Trichuris suis.</title>
        <authorList>
            <person name="Jex A.R."/>
            <person name="Nejsum P."/>
            <person name="Schwarz E.M."/>
            <person name="Hu L."/>
            <person name="Young N.D."/>
            <person name="Hall R.S."/>
            <person name="Korhonen P.K."/>
            <person name="Liao S."/>
            <person name="Thamsborg S."/>
            <person name="Xia J."/>
            <person name="Xu P."/>
            <person name="Wang S."/>
            <person name="Scheerlinck J.P."/>
            <person name="Hofmann A."/>
            <person name="Sternberg P.W."/>
            <person name="Wang J."/>
            <person name="Gasser R.B."/>
        </authorList>
    </citation>
    <scope>NUCLEOTIDE SEQUENCE [LARGE SCALE GENOMIC DNA]</scope>
    <source>
        <strain evidence="21">DCEP-RM93F</strain>
        <strain evidence="20">DCEP-RM93M</strain>
    </source>
</reference>
<dbReference type="GO" id="GO:0005886">
    <property type="term" value="C:plasma membrane"/>
    <property type="evidence" value="ECO:0007669"/>
    <property type="project" value="GOC"/>
</dbReference>
<dbReference type="Pfam" id="PF07648">
    <property type="entry name" value="Kazal_2"/>
    <property type="match status" value="7"/>
</dbReference>
<evidence type="ECO:0000256" key="6">
    <source>
        <dbReference type="ARBA" id="ARBA00022782"/>
    </source>
</evidence>
<feature type="domain" description="Laminin EGF-like" evidence="17">
    <location>
        <begin position="713"/>
        <end position="760"/>
    </location>
</feature>
<gene>
    <name evidence="20" type="ORF">M513_09603</name>
    <name evidence="21" type="ORF">M514_09603</name>
</gene>
<feature type="domain" description="Kazal-like" evidence="19">
    <location>
        <begin position="586"/>
        <end position="646"/>
    </location>
</feature>
<dbReference type="FunFam" id="3.30.60.30:FF:000024">
    <property type="entry name" value="Transmembrane agrin"/>
    <property type="match status" value="1"/>
</dbReference>
<dbReference type="EMBL" id="KL367534">
    <property type="protein sequence ID" value="KFD65666.1"/>
    <property type="molecule type" value="Genomic_DNA"/>
</dbReference>
<evidence type="ECO:0000313" key="21">
    <source>
        <dbReference type="EMBL" id="KFD65666.1"/>
    </source>
</evidence>
<proteinExistence type="predicted"/>
<dbReference type="InterPro" id="IPR002049">
    <property type="entry name" value="LE_dom"/>
</dbReference>
<dbReference type="CDD" id="cd00110">
    <property type="entry name" value="LamG"/>
    <property type="match status" value="2"/>
</dbReference>
<dbReference type="GO" id="GO:0005576">
    <property type="term" value="C:extracellular region"/>
    <property type="evidence" value="ECO:0007669"/>
    <property type="project" value="TreeGrafter"/>
</dbReference>
<evidence type="ECO:0000256" key="1">
    <source>
        <dbReference type="ARBA" id="ARBA00004498"/>
    </source>
</evidence>
<dbReference type="Gene3D" id="2.10.25.10">
    <property type="entry name" value="Laminin"/>
    <property type="match status" value="2"/>
</dbReference>
<feature type="compositionally biased region" description="Polar residues" evidence="14">
    <location>
        <begin position="792"/>
        <end position="813"/>
    </location>
</feature>
<dbReference type="Gene3D" id="3.30.60.30">
    <property type="match status" value="7"/>
</dbReference>
<feature type="chain" id="PRO_5007379213" description="Agrin" evidence="15">
    <location>
        <begin position="18"/>
        <end position="1244"/>
    </location>
</feature>
<dbReference type="Pfam" id="PF02210">
    <property type="entry name" value="Laminin_G_2"/>
    <property type="match status" value="1"/>
</dbReference>
<feature type="domain" description="Kazal-like" evidence="19">
    <location>
        <begin position="174"/>
        <end position="228"/>
    </location>
</feature>
<keyword evidence="9 13" id="KW-1015">Disulfide bond</keyword>
<dbReference type="SUPFAM" id="SSF50242">
    <property type="entry name" value="TIMP-like"/>
    <property type="match status" value="1"/>
</dbReference>
<dbReference type="Gene3D" id="2.40.50.120">
    <property type="match status" value="1"/>
</dbReference>
<dbReference type="SMART" id="SM00280">
    <property type="entry name" value="KAZAL"/>
    <property type="match status" value="7"/>
</dbReference>
<evidence type="ECO:0000313" key="20">
    <source>
        <dbReference type="EMBL" id="KFD49492.1"/>
    </source>
</evidence>
<dbReference type="PROSITE" id="PS50027">
    <property type="entry name" value="EGF_LAM_2"/>
    <property type="match status" value="2"/>
</dbReference>
<feature type="signal peptide" evidence="15">
    <location>
        <begin position="1"/>
        <end position="17"/>
    </location>
</feature>
<dbReference type="SUPFAM" id="SSF49899">
    <property type="entry name" value="Concanavalin A-like lectins/glucanases"/>
    <property type="match status" value="2"/>
</dbReference>
<feature type="domain" description="Kazal-like" evidence="19">
    <location>
        <begin position="255"/>
        <end position="304"/>
    </location>
</feature>
<feature type="disulfide bond" evidence="13">
    <location>
        <begin position="715"/>
        <end position="732"/>
    </location>
</feature>
<dbReference type="InterPro" id="IPR013320">
    <property type="entry name" value="ConA-like_dom_sf"/>
</dbReference>
<feature type="region of interest" description="Disordered" evidence="14">
    <location>
        <begin position="782"/>
        <end position="823"/>
    </location>
</feature>
<dbReference type="Gene3D" id="2.60.120.200">
    <property type="match status" value="2"/>
</dbReference>
<evidence type="ECO:0000259" key="18">
    <source>
        <dbReference type="PROSITE" id="PS51121"/>
    </source>
</evidence>
<dbReference type="AlphaFoldDB" id="A0A085LWZ6"/>
<keyword evidence="2" id="KW-0964">Secreted</keyword>
<evidence type="ECO:0000256" key="7">
    <source>
        <dbReference type="ARBA" id="ARBA00022900"/>
    </source>
</evidence>
<feature type="disulfide bond" evidence="13">
    <location>
        <begin position="661"/>
        <end position="673"/>
    </location>
</feature>
<feature type="disulfide bond" evidence="13">
    <location>
        <begin position="681"/>
        <end position="690"/>
    </location>
</feature>
<dbReference type="GO" id="GO:0043113">
    <property type="term" value="P:receptor clustering"/>
    <property type="evidence" value="ECO:0007669"/>
    <property type="project" value="InterPro"/>
</dbReference>
<evidence type="ECO:0000256" key="13">
    <source>
        <dbReference type="PROSITE-ProRule" id="PRU00460"/>
    </source>
</evidence>
<dbReference type="SMART" id="SM00274">
    <property type="entry name" value="FOLN"/>
    <property type="match status" value="5"/>
</dbReference>
<keyword evidence="6" id="KW-0221">Differentiation</keyword>
<feature type="disulfide bond" evidence="13">
    <location>
        <begin position="734"/>
        <end position="743"/>
    </location>
</feature>
<dbReference type="FunFam" id="2.10.25.10:FF:000135">
    <property type="entry name" value="Laminin subunit beta 4"/>
    <property type="match status" value="1"/>
</dbReference>
<dbReference type="PRINTS" id="PR00011">
    <property type="entry name" value="EGFLAMININ"/>
</dbReference>
<evidence type="ECO:0000256" key="14">
    <source>
        <dbReference type="SAM" id="MobiDB-lite"/>
    </source>
</evidence>
<dbReference type="InterPro" id="IPR050653">
    <property type="entry name" value="Prot_Inhib_GrowthFact_Antg"/>
</dbReference>
<dbReference type="Proteomes" id="UP000030764">
    <property type="component" value="Unassembled WGS sequence"/>
</dbReference>
<dbReference type="Pfam" id="PF00054">
    <property type="entry name" value="Laminin_G_1"/>
    <property type="match status" value="1"/>
</dbReference>
<keyword evidence="11 13" id="KW-0424">Laminin EGF-like domain</keyword>
<evidence type="ECO:0000259" key="16">
    <source>
        <dbReference type="PROSITE" id="PS50025"/>
    </source>
</evidence>
<dbReference type="CDD" id="cd00055">
    <property type="entry name" value="EGF_Lam"/>
    <property type="match status" value="2"/>
</dbReference>